<keyword evidence="2" id="KW-1185">Reference proteome</keyword>
<evidence type="ECO:0000313" key="1">
    <source>
        <dbReference type="EMBL" id="KRQ85976.1"/>
    </source>
</evidence>
<organism evidence="1 2">
    <name type="scientific">Caloramator mitchellensis</name>
    <dbReference type="NCBI Taxonomy" id="908809"/>
    <lineage>
        <taxon>Bacteria</taxon>
        <taxon>Bacillati</taxon>
        <taxon>Bacillota</taxon>
        <taxon>Clostridia</taxon>
        <taxon>Eubacteriales</taxon>
        <taxon>Clostridiaceae</taxon>
        <taxon>Caloramator</taxon>
    </lineage>
</organism>
<proteinExistence type="predicted"/>
<dbReference type="Proteomes" id="UP000052015">
    <property type="component" value="Unassembled WGS sequence"/>
</dbReference>
<dbReference type="OrthoDB" id="9787617at2"/>
<reference evidence="1 2" key="1">
    <citation type="submission" date="2015-09" db="EMBL/GenBank/DDBJ databases">
        <title>Draft genome sequence of a Caloramator mitchellensis, a moderate thermophile from the Great Artesian Basin of Australia.</title>
        <authorList>
            <person name="Patel B.K."/>
        </authorList>
    </citation>
    <scope>NUCLEOTIDE SEQUENCE [LARGE SCALE GENOMIC DNA]</scope>
    <source>
        <strain evidence="1 2">VF08</strain>
    </source>
</reference>
<protein>
    <submittedName>
        <fullName evidence="1">Uncharacterized protein</fullName>
    </submittedName>
</protein>
<evidence type="ECO:0000313" key="2">
    <source>
        <dbReference type="Proteomes" id="UP000052015"/>
    </source>
</evidence>
<dbReference type="STRING" id="908809.ABG79_02204"/>
<comment type="caution">
    <text evidence="1">The sequence shown here is derived from an EMBL/GenBank/DDBJ whole genome shotgun (WGS) entry which is preliminary data.</text>
</comment>
<accession>A0A0R3JRB5</accession>
<dbReference type="AlphaFoldDB" id="A0A0R3JRB5"/>
<name>A0A0R3JRB5_CALMK</name>
<sequence>MIDDKRKKIKSMIESLINSVKLEDTKLSIEDYRKVVPDDIDIYSMMGTILYCIISF</sequence>
<dbReference type="EMBL" id="LKHP01000018">
    <property type="protein sequence ID" value="KRQ85976.1"/>
    <property type="molecule type" value="Genomic_DNA"/>
</dbReference>
<gene>
    <name evidence="1" type="ORF">ABG79_02204</name>
</gene>
<dbReference type="RefSeq" id="WP_160318243.1">
    <property type="nucleotide sequence ID" value="NZ_LKHP01000018.1"/>
</dbReference>